<dbReference type="SUPFAM" id="SSF52540">
    <property type="entry name" value="P-loop containing nucleoside triphosphate hydrolases"/>
    <property type="match status" value="1"/>
</dbReference>
<dbReference type="Pfam" id="PF00625">
    <property type="entry name" value="Guanylate_kin"/>
    <property type="match status" value="1"/>
</dbReference>
<name>A0ABR3V5P4_HUMIN</name>
<evidence type="ECO:0000313" key="11">
    <source>
        <dbReference type="Proteomes" id="UP001583172"/>
    </source>
</evidence>
<gene>
    <name evidence="10" type="ORF">VTJ49DRAFT_4689</name>
</gene>
<feature type="transmembrane region" description="Helical" evidence="8">
    <location>
        <begin position="172"/>
        <end position="197"/>
    </location>
</feature>
<evidence type="ECO:0000259" key="9">
    <source>
        <dbReference type="PROSITE" id="PS50052"/>
    </source>
</evidence>
<feature type="transmembrane region" description="Helical" evidence="8">
    <location>
        <begin position="40"/>
        <end position="63"/>
    </location>
</feature>
<feature type="domain" description="Guanylate kinase-like" evidence="9">
    <location>
        <begin position="436"/>
        <end position="617"/>
    </location>
</feature>
<dbReference type="PANTHER" id="PTHR23117">
    <property type="entry name" value="GUANYLATE KINASE-RELATED"/>
    <property type="match status" value="1"/>
</dbReference>
<keyword evidence="8" id="KW-1133">Transmembrane helix</keyword>
<evidence type="ECO:0000256" key="7">
    <source>
        <dbReference type="SAM" id="MobiDB-lite"/>
    </source>
</evidence>
<dbReference type="InterPro" id="IPR008144">
    <property type="entry name" value="Guanylate_kin-like_dom"/>
</dbReference>
<keyword evidence="3" id="KW-0808">Transferase</keyword>
<dbReference type="PROSITE" id="PS50052">
    <property type="entry name" value="GUANYLATE_KINASE_2"/>
    <property type="match status" value="1"/>
</dbReference>
<accession>A0ABR3V5P4</accession>
<keyword evidence="11" id="KW-1185">Reference proteome</keyword>
<dbReference type="EMBL" id="JAZGSY010000368">
    <property type="protein sequence ID" value="KAL1836771.1"/>
    <property type="molecule type" value="Genomic_DNA"/>
</dbReference>
<feature type="compositionally biased region" description="Gly residues" evidence="7">
    <location>
        <begin position="299"/>
        <end position="309"/>
    </location>
</feature>
<feature type="transmembrane region" description="Helical" evidence="8">
    <location>
        <begin position="244"/>
        <end position="269"/>
    </location>
</feature>
<dbReference type="NCBIfam" id="TIGR03263">
    <property type="entry name" value="guanyl_kin"/>
    <property type="match status" value="1"/>
</dbReference>
<feature type="compositionally biased region" description="Polar residues" evidence="7">
    <location>
        <begin position="279"/>
        <end position="290"/>
    </location>
</feature>
<dbReference type="PANTHER" id="PTHR23117:SF13">
    <property type="entry name" value="GUANYLATE KINASE"/>
    <property type="match status" value="1"/>
</dbReference>
<comment type="caution">
    <text evidence="10">The sequence shown here is derived from an EMBL/GenBank/DDBJ whole genome shotgun (WGS) entry which is preliminary data.</text>
</comment>
<comment type="similarity">
    <text evidence="1">Belongs to the guanylate kinase family.</text>
</comment>
<feature type="transmembrane region" description="Helical" evidence="8">
    <location>
        <begin position="97"/>
        <end position="119"/>
    </location>
</feature>
<evidence type="ECO:0000256" key="1">
    <source>
        <dbReference type="ARBA" id="ARBA00005790"/>
    </source>
</evidence>
<feature type="region of interest" description="Disordered" evidence="7">
    <location>
        <begin position="279"/>
        <end position="311"/>
    </location>
</feature>
<sequence length="629" mass="69505">MDAFVKEAFALLGVGLFVIGLRLGVRVSSVGVRRLQADDYLMVLAAILYSVETYLAYTVGVYWKGLANNAMTDEERRLLDPGSEEYRLRVNGSKTQVAGWSTYTLLLWVIKAAMCAFYLRLMDGLGYQKRIYFGFVAVGTTWTAVFLSIILGCRPFEKNWQIYPDPGTISKIDIFVTVVLNVLTDIYLMSIPIPMLLASSLRPLKKAGLCLLFSGGIFVTAAAILRCVLIIADPVNGAQQAGSWAVRETFVAVVTSNLPMITPLIARFFRPIIGTLRSLSSSHRGGTSRVSRSRDGHGHGPAGGGGGGVFMLDDKNPRRGMGPRSVHPIPDFTMNGSDENIFSYRYSNQHDDGRSSGSTAAATPYDTDLESARAAMHSRGKGSGGVIVKQTSVEVIESRRRLDESHDVGDYYLLKQSRREAERLARQASTGKVPDPRPIVISGPSGVGKGTLYNLLFQRHPDTFTLSVSHTTRKPRPGEQDGVHYHFVTKEAFLELKAQDGFIESAQFGDNFYGTSKATIEEQRSKGKTTVLDIEVEGVKQIQASKFPARFVFIAPPSEEELEKRLRGRGTESEESIQKRLKQAKVELEYSKTGIHERIIVNDDLEKAYKELEEFVFAEPTNDDDSAQI</sequence>
<keyword evidence="8" id="KW-0472">Membrane</keyword>
<keyword evidence="4" id="KW-0547">Nucleotide-binding</keyword>
<reference evidence="10 11" key="1">
    <citation type="journal article" date="2024" name="Commun. Biol.">
        <title>Comparative genomic analysis of thermophilic fungi reveals convergent evolutionary adaptations and gene losses.</title>
        <authorList>
            <person name="Steindorff A.S."/>
            <person name="Aguilar-Pontes M.V."/>
            <person name="Robinson A.J."/>
            <person name="Andreopoulos B."/>
            <person name="LaButti K."/>
            <person name="Kuo A."/>
            <person name="Mondo S."/>
            <person name="Riley R."/>
            <person name="Otillar R."/>
            <person name="Haridas S."/>
            <person name="Lipzen A."/>
            <person name="Grimwood J."/>
            <person name="Schmutz J."/>
            <person name="Clum A."/>
            <person name="Reid I.D."/>
            <person name="Moisan M.C."/>
            <person name="Butler G."/>
            <person name="Nguyen T.T.M."/>
            <person name="Dewar K."/>
            <person name="Conant G."/>
            <person name="Drula E."/>
            <person name="Henrissat B."/>
            <person name="Hansel C."/>
            <person name="Singer S."/>
            <person name="Hutchinson M.I."/>
            <person name="de Vries R.P."/>
            <person name="Natvig D.O."/>
            <person name="Powell A.J."/>
            <person name="Tsang A."/>
            <person name="Grigoriev I.V."/>
        </authorList>
    </citation>
    <scope>NUCLEOTIDE SEQUENCE [LARGE SCALE GENOMIC DNA]</scope>
    <source>
        <strain evidence="10 11">CBS 620.91</strain>
    </source>
</reference>
<protein>
    <recommendedName>
        <fullName evidence="2">guanylate kinase</fullName>
        <ecNumber evidence="2">2.7.4.8</ecNumber>
    </recommendedName>
</protein>
<dbReference type="Gene3D" id="3.40.50.300">
    <property type="entry name" value="P-loop containing nucleotide triphosphate hydrolases"/>
    <property type="match status" value="1"/>
</dbReference>
<evidence type="ECO:0000256" key="4">
    <source>
        <dbReference type="ARBA" id="ARBA00022741"/>
    </source>
</evidence>
<dbReference type="InterPro" id="IPR020590">
    <property type="entry name" value="Guanylate_kinase_CS"/>
</dbReference>
<dbReference type="CDD" id="cd00071">
    <property type="entry name" value="GMPK"/>
    <property type="match status" value="1"/>
</dbReference>
<evidence type="ECO:0000256" key="5">
    <source>
        <dbReference type="ARBA" id="ARBA00022777"/>
    </source>
</evidence>
<feature type="transmembrane region" description="Helical" evidence="8">
    <location>
        <begin position="209"/>
        <end position="232"/>
    </location>
</feature>
<evidence type="ECO:0000256" key="8">
    <source>
        <dbReference type="SAM" id="Phobius"/>
    </source>
</evidence>
<evidence type="ECO:0000256" key="3">
    <source>
        <dbReference type="ARBA" id="ARBA00022679"/>
    </source>
</evidence>
<keyword evidence="8" id="KW-0812">Transmembrane</keyword>
<evidence type="ECO:0000313" key="10">
    <source>
        <dbReference type="EMBL" id="KAL1836771.1"/>
    </source>
</evidence>
<dbReference type="InterPro" id="IPR027417">
    <property type="entry name" value="P-loop_NTPase"/>
</dbReference>
<dbReference type="Proteomes" id="UP001583172">
    <property type="component" value="Unassembled WGS sequence"/>
</dbReference>
<proteinExistence type="inferred from homology"/>
<keyword evidence="5" id="KW-0418">Kinase</keyword>
<organism evidence="10 11">
    <name type="scientific">Humicola insolens</name>
    <name type="common">Soft-rot fungus</name>
    <dbReference type="NCBI Taxonomy" id="85995"/>
    <lineage>
        <taxon>Eukaryota</taxon>
        <taxon>Fungi</taxon>
        <taxon>Dikarya</taxon>
        <taxon>Ascomycota</taxon>
        <taxon>Pezizomycotina</taxon>
        <taxon>Sordariomycetes</taxon>
        <taxon>Sordariomycetidae</taxon>
        <taxon>Sordariales</taxon>
        <taxon>Chaetomiaceae</taxon>
        <taxon>Mycothermus</taxon>
    </lineage>
</organism>
<feature type="transmembrane region" description="Helical" evidence="8">
    <location>
        <begin position="6"/>
        <end position="28"/>
    </location>
</feature>
<evidence type="ECO:0000256" key="2">
    <source>
        <dbReference type="ARBA" id="ARBA00012961"/>
    </source>
</evidence>
<dbReference type="Pfam" id="PF20684">
    <property type="entry name" value="Fung_rhodopsin"/>
    <property type="match status" value="1"/>
</dbReference>
<dbReference type="InterPro" id="IPR008145">
    <property type="entry name" value="GK/Ca_channel_bsu"/>
</dbReference>
<dbReference type="InterPro" id="IPR049326">
    <property type="entry name" value="Rhodopsin_dom_fungi"/>
</dbReference>
<dbReference type="PROSITE" id="PS00856">
    <property type="entry name" value="GUANYLATE_KINASE_1"/>
    <property type="match status" value="1"/>
</dbReference>
<evidence type="ECO:0000256" key="6">
    <source>
        <dbReference type="ARBA" id="ARBA00022840"/>
    </source>
</evidence>
<keyword evidence="6" id="KW-0067">ATP-binding</keyword>
<dbReference type="EC" id="2.7.4.8" evidence="2"/>
<dbReference type="SMART" id="SM00072">
    <property type="entry name" value="GuKc"/>
    <property type="match status" value="1"/>
</dbReference>
<feature type="transmembrane region" description="Helical" evidence="8">
    <location>
        <begin position="131"/>
        <end position="152"/>
    </location>
</feature>
<dbReference type="HAMAP" id="MF_00328">
    <property type="entry name" value="Guanylate_kinase"/>
    <property type="match status" value="1"/>
</dbReference>
<dbReference type="InterPro" id="IPR017665">
    <property type="entry name" value="Guanylate_kinase"/>
</dbReference>